<dbReference type="SUPFAM" id="SSF52091">
    <property type="entry name" value="SpoIIaa-like"/>
    <property type="match status" value="1"/>
</dbReference>
<dbReference type="AlphaFoldDB" id="A0A8J4A2B4"/>
<evidence type="ECO:0000259" key="3">
    <source>
        <dbReference type="PROSITE" id="PS50801"/>
    </source>
</evidence>
<proteinExistence type="inferred from homology"/>
<dbReference type="PANTHER" id="PTHR33495">
    <property type="entry name" value="ANTI-SIGMA FACTOR ANTAGONIST TM_1081-RELATED-RELATED"/>
    <property type="match status" value="1"/>
</dbReference>
<dbReference type="NCBIfam" id="TIGR00377">
    <property type="entry name" value="ant_ant_sig"/>
    <property type="match status" value="1"/>
</dbReference>
<dbReference type="PANTHER" id="PTHR33495:SF2">
    <property type="entry name" value="ANTI-SIGMA FACTOR ANTAGONIST TM_1081-RELATED"/>
    <property type="match status" value="1"/>
</dbReference>
<dbReference type="CDD" id="cd07043">
    <property type="entry name" value="STAS_anti-anti-sigma_factors"/>
    <property type="match status" value="1"/>
</dbReference>
<evidence type="ECO:0000313" key="4">
    <source>
        <dbReference type="EMBL" id="GIJ72080.1"/>
    </source>
</evidence>
<dbReference type="Pfam" id="PF13466">
    <property type="entry name" value="STAS_2"/>
    <property type="match status" value="1"/>
</dbReference>
<dbReference type="GO" id="GO:0043856">
    <property type="term" value="F:anti-sigma factor antagonist activity"/>
    <property type="evidence" value="ECO:0007669"/>
    <property type="project" value="InterPro"/>
</dbReference>
<dbReference type="InterPro" id="IPR002645">
    <property type="entry name" value="STAS_dom"/>
</dbReference>
<organism evidence="4 5">
    <name type="scientific">Virgisporangium ochraceum</name>
    <dbReference type="NCBI Taxonomy" id="65505"/>
    <lineage>
        <taxon>Bacteria</taxon>
        <taxon>Bacillati</taxon>
        <taxon>Actinomycetota</taxon>
        <taxon>Actinomycetes</taxon>
        <taxon>Micromonosporales</taxon>
        <taxon>Micromonosporaceae</taxon>
        <taxon>Virgisporangium</taxon>
    </lineage>
</organism>
<dbReference type="Proteomes" id="UP000635606">
    <property type="component" value="Unassembled WGS sequence"/>
</dbReference>
<dbReference type="InterPro" id="IPR058548">
    <property type="entry name" value="MlaB-like_STAS"/>
</dbReference>
<evidence type="ECO:0000256" key="1">
    <source>
        <dbReference type="ARBA" id="ARBA00009013"/>
    </source>
</evidence>
<gene>
    <name evidence="4" type="ORF">Voc01_069970</name>
</gene>
<dbReference type="Gene3D" id="3.30.750.24">
    <property type="entry name" value="STAS domain"/>
    <property type="match status" value="1"/>
</dbReference>
<name>A0A8J4A2B4_9ACTN</name>
<comment type="similarity">
    <text evidence="1 2">Belongs to the anti-sigma-factor antagonist family.</text>
</comment>
<dbReference type="InterPro" id="IPR003658">
    <property type="entry name" value="Anti-sigma_ant"/>
</dbReference>
<dbReference type="PROSITE" id="PS50801">
    <property type="entry name" value="STAS"/>
    <property type="match status" value="1"/>
</dbReference>
<sequence>MHLSVTVNVAPDGAVVLSVRGEVDHANAGELRTTIESVLTTQRPHTIRVDLGLVTFIDSGAIGSLVSAHRVAQAGGAGLVVTNASPFVSRQLTVAGVADLLGAPQSPEPLPRL</sequence>
<comment type="caution">
    <text evidence="4">The sequence shown here is derived from an EMBL/GenBank/DDBJ whole genome shotgun (WGS) entry which is preliminary data.</text>
</comment>
<dbReference type="InterPro" id="IPR036513">
    <property type="entry name" value="STAS_dom_sf"/>
</dbReference>
<accession>A0A8J4A2B4</accession>
<dbReference type="RefSeq" id="WP_203931940.1">
    <property type="nucleotide sequence ID" value="NZ_BOPH01000096.1"/>
</dbReference>
<protein>
    <recommendedName>
        <fullName evidence="2">Anti-sigma factor antagonist</fullName>
    </recommendedName>
</protein>
<evidence type="ECO:0000256" key="2">
    <source>
        <dbReference type="RuleBase" id="RU003749"/>
    </source>
</evidence>
<reference evidence="4" key="1">
    <citation type="submission" date="2021-01" db="EMBL/GenBank/DDBJ databases">
        <title>Whole genome shotgun sequence of Virgisporangium ochraceum NBRC 16418.</title>
        <authorList>
            <person name="Komaki H."/>
            <person name="Tamura T."/>
        </authorList>
    </citation>
    <scope>NUCLEOTIDE SEQUENCE</scope>
    <source>
        <strain evidence="4">NBRC 16418</strain>
    </source>
</reference>
<evidence type="ECO:0000313" key="5">
    <source>
        <dbReference type="Proteomes" id="UP000635606"/>
    </source>
</evidence>
<dbReference type="EMBL" id="BOPH01000096">
    <property type="protein sequence ID" value="GIJ72080.1"/>
    <property type="molecule type" value="Genomic_DNA"/>
</dbReference>
<feature type="domain" description="STAS" evidence="3">
    <location>
        <begin position="12"/>
        <end position="113"/>
    </location>
</feature>
<keyword evidence="5" id="KW-1185">Reference proteome</keyword>